<evidence type="ECO:0000256" key="1">
    <source>
        <dbReference type="SAM" id="Phobius"/>
    </source>
</evidence>
<organism evidence="2">
    <name type="scientific">Enterococcus faecium</name>
    <name type="common">Streptococcus faecium</name>
    <dbReference type="NCBI Taxonomy" id="1352"/>
    <lineage>
        <taxon>Bacteria</taxon>
        <taxon>Bacillati</taxon>
        <taxon>Bacillota</taxon>
        <taxon>Bacilli</taxon>
        <taxon>Lactobacillales</taxon>
        <taxon>Enterococcaceae</taxon>
        <taxon>Enterococcus</taxon>
    </lineage>
</organism>
<dbReference type="EMBL" id="CACRTQ010000014">
    <property type="protein sequence ID" value="VYT82369.1"/>
    <property type="molecule type" value="Genomic_DNA"/>
</dbReference>
<dbReference type="RefSeq" id="WP_002310762.1">
    <property type="nucleotide sequence ID" value="NZ_CABMGT010000007.1"/>
</dbReference>
<reference evidence="2" key="1">
    <citation type="submission" date="2019-11" db="EMBL/GenBank/DDBJ databases">
        <authorList>
            <person name="Feng L."/>
        </authorList>
    </citation>
    <scope>NUCLEOTIDE SEQUENCE</scope>
    <source>
        <strain evidence="2">EFaeciumLFYP64</strain>
    </source>
</reference>
<name>A0A6N2ZSH1_ENTFC</name>
<keyword evidence="1" id="KW-1133">Transmembrane helix</keyword>
<protein>
    <submittedName>
        <fullName evidence="2">Uncharacterized protein</fullName>
    </submittedName>
</protein>
<keyword evidence="1" id="KW-0812">Transmembrane</keyword>
<accession>A0A6N2ZSH1</accession>
<proteinExistence type="predicted"/>
<feature type="transmembrane region" description="Helical" evidence="1">
    <location>
        <begin position="36"/>
        <end position="66"/>
    </location>
</feature>
<gene>
    <name evidence="2" type="ORF">EFLFYP64_00595</name>
</gene>
<sequence>MQEAYQSIQTRAGVNRLITMSNDLKYLYMSSFTAKLALSGGAAAVAALFPGIGVSIIATAVTIIIAERINLDRGIIVRLSRNKTTNLLVPTAVWQQG</sequence>
<keyword evidence="1" id="KW-0472">Membrane</keyword>
<dbReference type="AlphaFoldDB" id="A0A6N2ZSH1"/>
<evidence type="ECO:0000313" key="2">
    <source>
        <dbReference type="EMBL" id="VYT82369.1"/>
    </source>
</evidence>